<keyword evidence="8" id="KW-1185">Reference proteome</keyword>
<dbReference type="STRING" id="1184151.AW736_05800"/>
<name>A0A178IMG5_9BACT</name>
<keyword evidence="3" id="KW-0479">Metal-binding</keyword>
<evidence type="ECO:0000313" key="8">
    <source>
        <dbReference type="Proteomes" id="UP000078486"/>
    </source>
</evidence>
<sequence length="341" mass="36472">MNANAIIFVRPETVALGKVPLPELAESDIFVEALASGVSVGTERWAWLGKRGEIRFPNVPGYMAAGRVIEAGAAAAARGYRKGDMVYYSTSKLAGEFDGASWMATHLSHAVVDVCNGIDFSADTLDVHRCVKIPGSPEMKNVILAGLGAVAMRGIEMAGIPAGARVLVAGLGVIGQFAAQICRLKGAEVGVMDRVSARLKIAGDNGADWIIDAAKQNVGEISDRIAPHGYDIIIDTTSSAPVINSLFPLLRMRGKFILQGWYPPPTPLDLNALHQRLPTCHAPCSFSSPAVRAVLQWIADGHLKTSNLITHRICPEKAPEIYRMIGAGSEDFLGVMFDWAE</sequence>
<dbReference type="GO" id="GO:0046872">
    <property type="term" value="F:metal ion binding"/>
    <property type="evidence" value="ECO:0007669"/>
    <property type="project" value="UniProtKB-KW"/>
</dbReference>
<dbReference type="OrthoDB" id="9781031at2"/>
<dbReference type="AlphaFoldDB" id="A0A178IMG5"/>
<evidence type="ECO:0000256" key="1">
    <source>
        <dbReference type="ARBA" id="ARBA00001947"/>
    </source>
</evidence>
<dbReference type="Pfam" id="PF00107">
    <property type="entry name" value="ADH_zinc_N"/>
    <property type="match status" value="1"/>
</dbReference>
<keyword evidence="5" id="KW-0560">Oxidoreductase</keyword>
<gene>
    <name evidence="7" type="ORF">AW736_05800</name>
</gene>
<dbReference type="SUPFAM" id="SSF51735">
    <property type="entry name" value="NAD(P)-binding Rossmann-fold domains"/>
    <property type="match status" value="1"/>
</dbReference>
<dbReference type="InterPro" id="IPR011032">
    <property type="entry name" value="GroES-like_sf"/>
</dbReference>
<protein>
    <submittedName>
        <fullName evidence="7">Theronine dehydrogenase</fullName>
    </submittedName>
</protein>
<dbReference type="PANTHER" id="PTHR43350:SF19">
    <property type="entry name" value="D-GULOSIDE 3-DEHYDROGENASE"/>
    <property type="match status" value="1"/>
</dbReference>
<accession>A0A178IMG5</accession>
<evidence type="ECO:0000256" key="3">
    <source>
        <dbReference type="ARBA" id="ARBA00022723"/>
    </source>
</evidence>
<dbReference type="Gene3D" id="3.90.180.10">
    <property type="entry name" value="Medium-chain alcohol dehydrogenases, catalytic domain"/>
    <property type="match status" value="1"/>
</dbReference>
<dbReference type="SUPFAM" id="SSF50129">
    <property type="entry name" value="GroES-like"/>
    <property type="match status" value="1"/>
</dbReference>
<evidence type="ECO:0000256" key="4">
    <source>
        <dbReference type="ARBA" id="ARBA00022833"/>
    </source>
</evidence>
<evidence type="ECO:0000259" key="6">
    <source>
        <dbReference type="Pfam" id="PF00107"/>
    </source>
</evidence>
<evidence type="ECO:0000256" key="5">
    <source>
        <dbReference type="ARBA" id="ARBA00023002"/>
    </source>
</evidence>
<dbReference type="GO" id="GO:0016491">
    <property type="term" value="F:oxidoreductase activity"/>
    <property type="evidence" value="ECO:0007669"/>
    <property type="project" value="UniProtKB-KW"/>
</dbReference>
<keyword evidence="4" id="KW-0862">Zinc</keyword>
<dbReference type="PANTHER" id="PTHR43350">
    <property type="entry name" value="NAD-DEPENDENT ALCOHOL DEHYDROGENASE"/>
    <property type="match status" value="1"/>
</dbReference>
<evidence type="ECO:0000256" key="2">
    <source>
        <dbReference type="ARBA" id="ARBA00008072"/>
    </source>
</evidence>
<dbReference type="InterPro" id="IPR036291">
    <property type="entry name" value="NAD(P)-bd_dom_sf"/>
</dbReference>
<dbReference type="EMBL" id="LRRQ01000045">
    <property type="protein sequence ID" value="OAM90881.1"/>
    <property type="molecule type" value="Genomic_DNA"/>
</dbReference>
<feature type="domain" description="Alcohol dehydrogenase-like C-terminal" evidence="6">
    <location>
        <begin position="174"/>
        <end position="298"/>
    </location>
</feature>
<reference evidence="7 8" key="1">
    <citation type="submission" date="2016-01" db="EMBL/GenBank/DDBJ databases">
        <title>High potential of lignocellulose degradation of a new Verrucomicrobia species.</title>
        <authorList>
            <person name="Wang Y."/>
            <person name="Shi Y."/>
            <person name="Qiu Z."/>
            <person name="Liu S."/>
            <person name="Yang H."/>
        </authorList>
    </citation>
    <scope>NUCLEOTIDE SEQUENCE [LARGE SCALE GENOMIC DNA]</scope>
    <source>
        <strain evidence="7 8">TSB47</strain>
    </source>
</reference>
<dbReference type="Proteomes" id="UP000078486">
    <property type="component" value="Unassembled WGS sequence"/>
</dbReference>
<evidence type="ECO:0000313" key="7">
    <source>
        <dbReference type="EMBL" id="OAM90881.1"/>
    </source>
</evidence>
<comment type="similarity">
    <text evidence="2">Belongs to the zinc-containing alcohol dehydrogenase family.</text>
</comment>
<dbReference type="Gene3D" id="3.40.50.720">
    <property type="entry name" value="NAD(P)-binding Rossmann-like Domain"/>
    <property type="match status" value="1"/>
</dbReference>
<dbReference type="CDD" id="cd08255">
    <property type="entry name" value="2-desacetyl-2-hydroxyethyl_bacteriochlorophyllide_like"/>
    <property type="match status" value="1"/>
</dbReference>
<organism evidence="7 8">
    <name type="scientific">Termitidicoccus mucosus</name>
    <dbReference type="NCBI Taxonomy" id="1184151"/>
    <lineage>
        <taxon>Bacteria</taxon>
        <taxon>Pseudomonadati</taxon>
        <taxon>Verrucomicrobiota</taxon>
        <taxon>Opitutia</taxon>
        <taxon>Opitutales</taxon>
        <taxon>Opitutaceae</taxon>
        <taxon>Termitidicoccus</taxon>
    </lineage>
</organism>
<comment type="caution">
    <text evidence="7">The sequence shown here is derived from an EMBL/GenBank/DDBJ whole genome shotgun (WGS) entry which is preliminary data.</text>
</comment>
<proteinExistence type="inferred from homology"/>
<dbReference type="InterPro" id="IPR013149">
    <property type="entry name" value="ADH-like_C"/>
</dbReference>
<comment type="cofactor">
    <cofactor evidence="1">
        <name>Zn(2+)</name>
        <dbReference type="ChEBI" id="CHEBI:29105"/>
    </cofactor>
</comment>
<dbReference type="RefSeq" id="WP_068769265.1">
    <property type="nucleotide sequence ID" value="NZ_CP109796.1"/>
</dbReference>